<dbReference type="PANTHER" id="PTHR34009">
    <property type="entry name" value="PROTEIN STAR"/>
    <property type="match status" value="1"/>
</dbReference>
<dbReference type="InterPro" id="IPR053202">
    <property type="entry name" value="EGF_Rcpt_Signaling_Reg"/>
</dbReference>
<evidence type="ECO:0000256" key="1">
    <source>
        <dbReference type="SAM" id="Coils"/>
    </source>
</evidence>
<dbReference type="PANTHER" id="PTHR34009:SF2">
    <property type="entry name" value="PROTEIN STAR"/>
    <property type="match status" value="1"/>
</dbReference>
<feature type="region of interest" description="Disordered" evidence="2">
    <location>
        <begin position="1"/>
        <end position="20"/>
    </location>
</feature>
<feature type="compositionally biased region" description="Polar residues" evidence="2">
    <location>
        <begin position="1"/>
        <end position="10"/>
    </location>
</feature>
<reference evidence="4" key="1">
    <citation type="journal article" date="2014" name="Int. J. Syst. Evol. Microbiol.">
        <title>Complete genome sequence of Corynebacterium casei LMG S-19264T (=DSM 44701T), isolated from a smear-ripened cheese.</title>
        <authorList>
            <consortium name="US DOE Joint Genome Institute (JGI-PGF)"/>
            <person name="Walter F."/>
            <person name="Albersmeier A."/>
            <person name="Kalinowski J."/>
            <person name="Ruckert C."/>
        </authorList>
    </citation>
    <scope>NUCLEOTIDE SEQUENCE</scope>
    <source>
        <strain evidence="4">CGMCC 1.12987</strain>
    </source>
</reference>
<reference evidence="4" key="2">
    <citation type="submission" date="2020-09" db="EMBL/GenBank/DDBJ databases">
        <authorList>
            <person name="Sun Q."/>
            <person name="Zhou Y."/>
        </authorList>
    </citation>
    <scope>NUCLEOTIDE SEQUENCE</scope>
    <source>
        <strain evidence="4">CGMCC 1.12987</strain>
    </source>
</reference>
<dbReference type="Pfam" id="PF05050">
    <property type="entry name" value="Methyltransf_21"/>
    <property type="match status" value="1"/>
</dbReference>
<evidence type="ECO:0000313" key="5">
    <source>
        <dbReference type="Proteomes" id="UP000644756"/>
    </source>
</evidence>
<dbReference type="Gene3D" id="3.40.50.150">
    <property type="entry name" value="Vaccinia Virus protein VP39"/>
    <property type="match status" value="1"/>
</dbReference>
<dbReference type="GO" id="GO:0005737">
    <property type="term" value="C:cytoplasm"/>
    <property type="evidence" value="ECO:0007669"/>
    <property type="project" value="GOC"/>
</dbReference>
<protein>
    <recommendedName>
        <fullName evidence="3">Methyltransferase FkbM domain-containing protein</fullName>
    </recommendedName>
</protein>
<evidence type="ECO:0000256" key="2">
    <source>
        <dbReference type="SAM" id="MobiDB-lite"/>
    </source>
</evidence>
<dbReference type="InterPro" id="IPR029063">
    <property type="entry name" value="SAM-dependent_MTases_sf"/>
</dbReference>
<dbReference type="AlphaFoldDB" id="A0A917CNU9"/>
<keyword evidence="1" id="KW-0175">Coiled coil</keyword>
<organism evidence="4 5">
    <name type="scientific">Paenibacillus abyssi</name>
    <dbReference type="NCBI Taxonomy" id="1340531"/>
    <lineage>
        <taxon>Bacteria</taxon>
        <taxon>Bacillati</taxon>
        <taxon>Bacillota</taxon>
        <taxon>Bacilli</taxon>
        <taxon>Bacillales</taxon>
        <taxon>Paenibacillaceae</taxon>
        <taxon>Paenibacillus</taxon>
    </lineage>
</organism>
<dbReference type="InterPro" id="IPR006342">
    <property type="entry name" value="FkbM_mtfrase"/>
</dbReference>
<accession>A0A917CNU9</accession>
<dbReference type="SUPFAM" id="SSF53335">
    <property type="entry name" value="S-adenosyl-L-methionine-dependent methyltransferases"/>
    <property type="match status" value="1"/>
</dbReference>
<comment type="caution">
    <text evidence="4">The sequence shown here is derived from an EMBL/GenBank/DDBJ whole genome shotgun (WGS) entry which is preliminary data.</text>
</comment>
<evidence type="ECO:0000259" key="3">
    <source>
        <dbReference type="Pfam" id="PF05050"/>
    </source>
</evidence>
<sequence>MSEITKSMNRNQDDSTKTNGANRHLVELQSYLEKMLESKENHPNNKALGSHRKIAGPFVTFIKRIIRKVLKWYIDPIVFQQIEFINAVTPAVGKSAELFSDLINKTDDLYNQLQQSLQMQQQYENRLTKMKQQQQSLSGEIDALVIQTDKPGVFDGIDPFSMSSYSQAGEDSIVDYIIRVLRIPYTEVTYIDLGANHAKNLSNTYFFYSKGSKGVLVEANPNLIPELKFFRDRDVVLNNCVDVETGKNVEFFILNIDGLSTTSYDAAVKMCETNPNVEIIDKMVVKTVSFNYIAEHYLGKAPTILSIDLEGKDMEILHSIDYTKYRPLVMIVEMIDYDTKLAYGTKNKDIKSFMESNDYDEYAFTGINSIFIDRNYLNGLIDDDKDVNDELSHK</sequence>
<dbReference type="EMBL" id="BMGR01000002">
    <property type="protein sequence ID" value="GGF92308.1"/>
    <property type="molecule type" value="Genomic_DNA"/>
</dbReference>
<dbReference type="GO" id="GO:0006888">
    <property type="term" value="P:endoplasmic reticulum to Golgi vesicle-mediated transport"/>
    <property type="evidence" value="ECO:0007669"/>
    <property type="project" value="TreeGrafter"/>
</dbReference>
<evidence type="ECO:0000313" key="4">
    <source>
        <dbReference type="EMBL" id="GGF92308.1"/>
    </source>
</evidence>
<proteinExistence type="predicted"/>
<feature type="domain" description="Methyltransferase FkbM" evidence="3">
    <location>
        <begin position="192"/>
        <end position="359"/>
    </location>
</feature>
<dbReference type="GO" id="GO:0016197">
    <property type="term" value="P:endosomal transport"/>
    <property type="evidence" value="ECO:0007669"/>
    <property type="project" value="TreeGrafter"/>
</dbReference>
<feature type="coiled-coil region" evidence="1">
    <location>
        <begin position="113"/>
        <end position="140"/>
    </location>
</feature>
<keyword evidence="5" id="KW-1185">Reference proteome</keyword>
<gene>
    <name evidence="4" type="ORF">GCM10010916_07130</name>
</gene>
<name>A0A917CNU9_9BACL</name>
<dbReference type="RefSeq" id="WP_188529083.1">
    <property type="nucleotide sequence ID" value="NZ_BMGR01000002.1"/>
</dbReference>
<dbReference type="Proteomes" id="UP000644756">
    <property type="component" value="Unassembled WGS sequence"/>
</dbReference>
<dbReference type="GO" id="GO:0005886">
    <property type="term" value="C:plasma membrane"/>
    <property type="evidence" value="ECO:0007669"/>
    <property type="project" value="TreeGrafter"/>
</dbReference>